<keyword evidence="3" id="KW-1185">Reference proteome</keyword>
<organism evidence="2 3">
    <name type="scientific">Luteolibacter luteus</name>
    <dbReference type="NCBI Taxonomy" id="2728835"/>
    <lineage>
        <taxon>Bacteria</taxon>
        <taxon>Pseudomonadati</taxon>
        <taxon>Verrucomicrobiota</taxon>
        <taxon>Verrucomicrobiia</taxon>
        <taxon>Verrucomicrobiales</taxon>
        <taxon>Verrucomicrobiaceae</taxon>
        <taxon>Luteolibacter</taxon>
    </lineage>
</organism>
<feature type="region of interest" description="Disordered" evidence="1">
    <location>
        <begin position="151"/>
        <end position="175"/>
    </location>
</feature>
<evidence type="ECO:0008006" key="4">
    <source>
        <dbReference type="Google" id="ProtNLM"/>
    </source>
</evidence>
<gene>
    <name evidence="2" type="ORF">HHL09_05810</name>
</gene>
<dbReference type="EMBL" id="CP051774">
    <property type="protein sequence ID" value="QJE95312.1"/>
    <property type="molecule type" value="Genomic_DNA"/>
</dbReference>
<protein>
    <recommendedName>
        <fullName evidence="4">Type II secretion system protein GspG C-terminal domain-containing protein</fullName>
    </recommendedName>
</protein>
<evidence type="ECO:0000256" key="1">
    <source>
        <dbReference type="SAM" id="MobiDB-lite"/>
    </source>
</evidence>
<name>A0A858REZ6_9BACT</name>
<reference evidence="2 3" key="1">
    <citation type="submission" date="2020-04" db="EMBL/GenBank/DDBJ databases">
        <title>Luteolibacter sp. G-1-1-1 isolated from soil.</title>
        <authorList>
            <person name="Dahal R.H."/>
        </authorList>
    </citation>
    <scope>NUCLEOTIDE SEQUENCE [LARGE SCALE GENOMIC DNA]</scope>
    <source>
        <strain evidence="2 3">G-1-1-1</strain>
    </source>
</reference>
<evidence type="ECO:0000313" key="3">
    <source>
        <dbReference type="Proteomes" id="UP000501812"/>
    </source>
</evidence>
<evidence type="ECO:0000313" key="2">
    <source>
        <dbReference type="EMBL" id="QJE95312.1"/>
    </source>
</evidence>
<dbReference type="Proteomes" id="UP000501812">
    <property type="component" value="Chromosome"/>
</dbReference>
<accession>A0A858REZ6</accession>
<dbReference type="RefSeq" id="WP_169453626.1">
    <property type="nucleotide sequence ID" value="NZ_CP051774.1"/>
</dbReference>
<dbReference type="KEGG" id="luo:HHL09_05810"/>
<sequence>MKAHRIILAVALIAFVLFMGWRLSQPRETRTEKQAIPGPVISQPEPEIPTPPTAAESLLEGYGDAATPPIEDLRKVHRVTTGYFSLIKDPSRFPIGGNADLAAALRGENANREVFVRRDHAIFTADGLLKDRWGKPLIVHPEGWRRLELRSAGPDGTAYNDDDVILDPSGVQTSK</sequence>
<dbReference type="AlphaFoldDB" id="A0A858REZ6"/>
<proteinExistence type="predicted"/>